<feature type="domain" description="N-acetyltransferase" evidence="1">
    <location>
        <begin position="13"/>
        <end position="177"/>
    </location>
</feature>
<dbReference type="PANTHER" id="PTHR43441:SF12">
    <property type="entry name" value="RIBOSOMAL N-ACETYLTRANSFERASE YDAF-RELATED"/>
    <property type="match status" value="1"/>
</dbReference>
<dbReference type="InterPro" id="IPR000182">
    <property type="entry name" value="GNAT_dom"/>
</dbReference>
<organism evidence="2 3">
    <name type="scientific">Vibrio palustris</name>
    <dbReference type="NCBI Taxonomy" id="1918946"/>
    <lineage>
        <taxon>Bacteria</taxon>
        <taxon>Pseudomonadati</taxon>
        <taxon>Pseudomonadota</taxon>
        <taxon>Gammaproteobacteria</taxon>
        <taxon>Vibrionales</taxon>
        <taxon>Vibrionaceae</taxon>
        <taxon>Vibrio</taxon>
    </lineage>
</organism>
<keyword evidence="2" id="KW-0012">Acyltransferase</keyword>
<reference evidence="2 3" key="1">
    <citation type="submission" date="2017-02" db="EMBL/GenBank/DDBJ databases">
        <authorList>
            <person name="Peterson S.W."/>
        </authorList>
    </citation>
    <scope>NUCLEOTIDE SEQUENCE [LARGE SCALE GENOMIC DNA]</scope>
    <source>
        <strain evidence="2 3">CECT 9027</strain>
    </source>
</reference>
<dbReference type="PROSITE" id="PS51186">
    <property type="entry name" value="GNAT"/>
    <property type="match status" value="1"/>
</dbReference>
<dbReference type="GO" id="GO:1990189">
    <property type="term" value="F:protein N-terminal-serine acetyltransferase activity"/>
    <property type="evidence" value="ECO:0007669"/>
    <property type="project" value="TreeGrafter"/>
</dbReference>
<dbReference type="InterPro" id="IPR016181">
    <property type="entry name" value="Acyl_CoA_acyltransferase"/>
</dbReference>
<sequence length="177" mass="20081">MFTKTVDDEIQLALIQPSFARDIFAIVEQEREYLGKWLVFPHRATDEAFFKTFARQSLHDYADDKSLTCSIFYQKTLVGNISFNHIDHETGVGEVGYWLRESMQGKGIITRSVQALIQYGFDELNLQKIVISAAVNNTKSRSVCERLGMNLEGVITRSENLNGAILDHAIYGLLKTD</sequence>
<dbReference type="PANTHER" id="PTHR43441">
    <property type="entry name" value="RIBOSOMAL-PROTEIN-SERINE ACETYLTRANSFERASE"/>
    <property type="match status" value="1"/>
</dbReference>
<dbReference type="GO" id="GO:0005737">
    <property type="term" value="C:cytoplasm"/>
    <property type="evidence" value="ECO:0007669"/>
    <property type="project" value="TreeGrafter"/>
</dbReference>
<dbReference type="EC" id="2.3.1.-" evidence="2"/>
<dbReference type="EMBL" id="FUFT01000005">
    <property type="protein sequence ID" value="SJL83991.1"/>
    <property type="molecule type" value="Genomic_DNA"/>
</dbReference>
<dbReference type="AlphaFoldDB" id="A0A1R4B532"/>
<dbReference type="Pfam" id="PF13302">
    <property type="entry name" value="Acetyltransf_3"/>
    <property type="match status" value="1"/>
</dbReference>
<dbReference type="SUPFAM" id="SSF55729">
    <property type="entry name" value="Acyl-CoA N-acyltransferases (Nat)"/>
    <property type="match status" value="1"/>
</dbReference>
<keyword evidence="2" id="KW-0808">Transferase</keyword>
<evidence type="ECO:0000259" key="1">
    <source>
        <dbReference type="PROSITE" id="PS51186"/>
    </source>
</evidence>
<evidence type="ECO:0000313" key="2">
    <source>
        <dbReference type="EMBL" id="SJL83991.1"/>
    </source>
</evidence>
<dbReference type="GO" id="GO:0008999">
    <property type="term" value="F:protein-N-terminal-alanine acetyltransferase activity"/>
    <property type="evidence" value="ECO:0007669"/>
    <property type="project" value="TreeGrafter"/>
</dbReference>
<name>A0A1R4B532_9VIBR</name>
<dbReference type="Proteomes" id="UP000189475">
    <property type="component" value="Unassembled WGS sequence"/>
</dbReference>
<evidence type="ECO:0000313" key="3">
    <source>
        <dbReference type="Proteomes" id="UP000189475"/>
    </source>
</evidence>
<accession>A0A1R4B532</accession>
<dbReference type="Gene3D" id="3.40.630.30">
    <property type="match status" value="1"/>
</dbReference>
<proteinExistence type="predicted"/>
<gene>
    <name evidence="2" type="primary">ydaF_5</name>
    <name evidence="2" type="ORF">VPAL9027_01971</name>
</gene>
<dbReference type="OrthoDB" id="9784707at2"/>
<dbReference type="InterPro" id="IPR051908">
    <property type="entry name" value="Ribosomal_N-acetyltransferase"/>
</dbReference>
<dbReference type="STRING" id="1918946.VPAL9027_01971"/>
<keyword evidence="3" id="KW-1185">Reference proteome</keyword>
<protein>
    <submittedName>
        <fullName evidence="2">Putative ribosomal N-acetyltransferase YdaF</fullName>
        <ecNumber evidence="2">2.3.1.-</ecNumber>
    </submittedName>
</protein>
<dbReference type="RefSeq" id="WP_077314391.1">
    <property type="nucleotide sequence ID" value="NZ_AP024888.1"/>
</dbReference>